<name>X1TX49_9ZZZZ</name>
<protein>
    <submittedName>
        <fullName evidence="1">Uncharacterized protein</fullName>
    </submittedName>
</protein>
<organism evidence="1">
    <name type="scientific">marine sediment metagenome</name>
    <dbReference type="NCBI Taxonomy" id="412755"/>
    <lineage>
        <taxon>unclassified sequences</taxon>
        <taxon>metagenomes</taxon>
        <taxon>ecological metagenomes</taxon>
    </lineage>
</organism>
<comment type="caution">
    <text evidence="1">The sequence shown here is derived from an EMBL/GenBank/DDBJ whole genome shotgun (WGS) entry which is preliminary data.</text>
</comment>
<sequence>MPEKLVCDRCGVIYTDDESIQSAKREFESWKALCQKDGDAPRGLCPCPIIPCERGTNP</sequence>
<proteinExistence type="predicted"/>
<gene>
    <name evidence="1" type="ORF">S12H4_41859</name>
</gene>
<feature type="non-terminal residue" evidence="1">
    <location>
        <position position="58"/>
    </location>
</feature>
<evidence type="ECO:0000313" key="1">
    <source>
        <dbReference type="EMBL" id="GAJ09839.1"/>
    </source>
</evidence>
<dbReference type="AlphaFoldDB" id="X1TX49"/>
<dbReference type="EMBL" id="BARW01025552">
    <property type="protein sequence ID" value="GAJ09839.1"/>
    <property type="molecule type" value="Genomic_DNA"/>
</dbReference>
<accession>X1TX49</accession>
<reference evidence="1" key="1">
    <citation type="journal article" date="2014" name="Front. Microbiol.">
        <title>High frequency of phylogenetically diverse reductive dehalogenase-homologous genes in deep subseafloor sedimentary metagenomes.</title>
        <authorList>
            <person name="Kawai M."/>
            <person name="Futagami T."/>
            <person name="Toyoda A."/>
            <person name="Takaki Y."/>
            <person name="Nishi S."/>
            <person name="Hori S."/>
            <person name="Arai W."/>
            <person name="Tsubouchi T."/>
            <person name="Morono Y."/>
            <person name="Uchiyama I."/>
            <person name="Ito T."/>
            <person name="Fujiyama A."/>
            <person name="Inagaki F."/>
            <person name="Takami H."/>
        </authorList>
    </citation>
    <scope>NUCLEOTIDE SEQUENCE</scope>
    <source>
        <strain evidence="1">Expedition CK06-06</strain>
    </source>
</reference>